<evidence type="ECO:0000256" key="6">
    <source>
        <dbReference type="SAM" id="Phobius"/>
    </source>
</evidence>
<gene>
    <name evidence="8" type="ORF">BBF96_06675</name>
</gene>
<dbReference type="RefSeq" id="WP_127016428.1">
    <property type="nucleotide sequence ID" value="NZ_CP016379.1"/>
</dbReference>
<dbReference type="AlphaFoldDB" id="A0A3Q9HPZ6"/>
<dbReference type="EMBL" id="CP016379">
    <property type="protein sequence ID" value="AZR73095.1"/>
    <property type="molecule type" value="Genomic_DNA"/>
</dbReference>
<keyword evidence="2 6" id="KW-0812">Transmembrane</keyword>
<dbReference type="InterPro" id="IPR010445">
    <property type="entry name" value="LapA_dom"/>
</dbReference>
<feature type="transmembrane region" description="Helical" evidence="6">
    <location>
        <begin position="38"/>
        <end position="60"/>
    </location>
</feature>
<proteinExistence type="predicted"/>
<dbReference type="GO" id="GO:0005886">
    <property type="term" value="C:plasma membrane"/>
    <property type="evidence" value="ECO:0007669"/>
    <property type="project" value="InterPro"/>
</dbReference>
<evidence type="ECO:0000256" key="2">
    <source>
        <dbReference type="ARBA" id="ARBA00022692"/>
    </source>
</evidence>
<evidence type="ECO:0000256" key="4">
    <source>
        <dbReference type="ARBA" id="ARBA00023136"/>
    </source>
</evidence>
<evidence type="ECO:0000259" key="7">
    <source>
        <dbReference type="Pfam" id="PF06305"/>
    </source>
</evidence>
<sequence>MQWTVVITLLFALLVGVFAVQNDIDVSLKFFTWQFETSLVVVVLGGVALGALMIGILGLISQIKARIQIRTLKGKIKSLEKQLEKLKEKLNEMAVDLARYEGAEEEILAQEALQVKTPEEIETKEE</sequence>
<dbReference type="PANTHER" id="PTHR41335:SF1">
    <property type="entry name" value="MEMBRANE PROTEIN"/>
    <property type="match status" value="1"/>
</dbReference>
<dbReference type="Pfam" id="PF06305">
    <property type="entry name" value="LapA_dom"/>
    <property type="match status" value="1"/>
</dbReference>
<organism evidence="8 9">
    <name type="scientific">Anoxybacter fermentans</name>
    <dbReference type="NCBI Taxonomy" id="1323375"/>
    <lineage>
        <taxon>Bacteria</taxon>
        <taxon>Bacillati</taxon>
        <taxon>Bacillota</taxon>
        <taxon>Clostridia</taxon>
        <taxon>Halanaerobiales</taxon>
        <taxon>Anoxybacter</taxon>
    </lineage>
</organism>
<feature type="domain" description="Lipopolysaccharide assembly protein A" evidence="7">
    <location>
        <begin position="21"/>
        <end position="84"/>
    </location>
</feature>
<dbReference type="KEGG" id="aft:BBF96_06675"/>
<reference evidence="8 9" key="1">
    <citation type="submission" date="2016-07" db="EMBL/GenBank/DDBJ databases">
        <title>Genome and transcriptome analysis of iron-reducing fermentative bacteria Anoxybacter fermentans.</title>
        <authorList>
            <person name="Zeng X."/>
            <person name="Shao Z."/>
        </authorList>
    </citation>
    <scope>NUCLEOTIDE SEQUENCE [LARGE SCALE GENOMIC DNA]</scope>
    <source>
        <strain evidence="8 9">DY22613</strain>
    </source>
</reference>
<keyword evidence="4 6" id="KW-0472">Membrane</keyword>
<protein>
    <recommendedName>
        <fullName evidence="7">Lipopolysaccharide assembly protein A domain-containing protein</fullName>
    </recommendedName>
</protein>
<evidence type="ECO:0000256" key="3">
    <source>
        <dbReference type="ARBA" id="ARBA00022989"/>
    </source>
</evidence>
<keyword evidence="9" id="KW-1185">Reference proteome</keyword>
<keyword evidence="5" id="KW-0175">Coiled coil</keyword>
<dbReference type="Proteomes" id="UP000267250">
    <property type="component" value="Chromosome"/>
</dbReference>
<feature type="coiled-coil region" evidence="5">
    <location>
        <begin position="62"/>
        <end position="103"/>
    </location>
</feature>
<evidence type="ECO:0000313" key="9">
    <source>
        <dbReference type="Proteomes" id="UP000267250"/>
    </source>
</evidence>
<name>A0A3Q9HPZ6_9FIRM</name>
<keyword evidence="1" id="KW-1003">Cell membrane</keyword>
<accession>A0A3Q9HPZ6</accession>
<dbReference type="PANTHER" id="PTHR41335">
    <property type="entry name" value="MEMBRANE PROTEIN-RELATED"/>
    <property type="match status" value="1"/>
</dbReference>
<evidence type="ECO:0000256" key="5">
    <source>
        <dbReference type="SAM" id="Coils"/>
    </source>
</evidence>
<evidence type="ECO:0000313" key="8">
    <source>
        <dbReference type="EMBL" id="AZR73095.1"/>
    </source>
</evidence>
<keyword evidence="3 6" id="KW-1133">Transmembrane helix</keyword>
<evidence type="ECO:0000256" key="1">
    <source>
        <dbReference type="ARBA" id="ARBA00022475"/>
    </source>
</evidence>